<protein>
    <submittedName>
        <fullName evidence="1">Uncharacterized protein</fullName>
    </submittedName>
</protein>
<accession>A0A249XZB1</accession>
<reference evidence="1 2" key="1">
    <citation type="submission" date="2017-04" db="EMBL/GenBank/DDBJ databases">
        <title>Complete Genome Sequence of Lytic Bacteriophage EF1 Infecting Enterococcus faecalis Isolates.</title>
        <authorList>
            <person name="Kim D."/>
            <person name="Kim Y.J."/>
            <person name="Han B.K."/>
            <person name="Kim H."/>
        </authorList>
    </citation>
    <scope>NUCLEOTIDE SEQUENCE [LARGE SCALE GENOMIC DNA]</scope>
</reference>
<evidence type="ECO:0000313" key="2">
    <source>
        <dbReference type="Proteomes" id="UP000260005"/>
    </source>
</evidence>
<proteinExistence type="predicted"/>
<organism evidence="1 2">
    <name type="scientific">Enterococcus phage EF1</name>
    <dbReference type="NCBI Taxonomy" id="2025813"/>
    <lineage>
        <taxon>Viruses</taxon>
        <taxon>Duplodnaviria</taxon>
        <taxon>Heunggongvirae</taxon>
        <taxon>Uroviricota</taxon>
        <taxon>Caudoviricetes</taxon>
    </lineage>
</organism>
<keyword evidence="2" id="KW-1185">Reference proteome</keyword>
<sequence length="191" mass="22152">MENQQVGTSFFEIYCRFLDKITDDMYLELSLEDTLKIIESIFMDSLPEYSYPRFRIGLYDPDIVTSDALDEEGNPVVTGAFVDTLTNEEKDIIAEIMLLNWLRRQLNTTRIIQMRYSTSDFKQTSQAAHMQRLNAVILDQQKRIKHKLNLYSKRKIDKDGYIVPNADNLSGVGPRARDIIITQLGVVKRHD</sequence>
<evidence type="ECO:0000313" key="1">
    <source>
        <dbReference type="EMBL" id="ASZ76796.1"/>
    </source>
</evidence>
<dbReference type="EMBL" id="MF001358">
    <property type="protein sequence ID" value="ASZ76796.1"/>
    <property type="molecule type" value="Genomic_DNA"/>
</dbReference>
<name>A0A249XZB1_9CAUD</name>
<dbReference type="Proteomes" id="UP000260005">
    <property type="component" value="Segment"/>
</dbReference>